<dbReference type="CDD" id="cd07067">
    <property type="entry name" value="HP_PGM_like"/>
    <property type="match status" value="1"/>
</dbReference>
<dbReference type="PANTHER" id="PTHR11931">
    <property type="entry name" value="PHOSPHOGLYCERATE MUTASE"/>
    <property type="match status" value="1"/>
</dbReference>
<dbReference type="InterPro" id="IPR013078">
    <property type="entry name" value="His_Pase_superF_clade-1"/>
</dbReference>
<keyword evidence="6" id="KW-1185">Reference proteome</keyword>
<evidence type="ECO:0000313" key="5">
    <source>
        <dbReference type="EMBL" id="MEI5908662.1"/>
    </source>
</evidence>
<gene>
    <name evidence="5" type="ORF">WAK64_16565</name>
</gene>
<dbReference type="SUPFAM" id="SSF53254">
    <property type="entry name" value="Phosphoglycerate mutase-like"/>
    <property type="match status" value="1"/>
</dbReference>
<comment type="caution">
    <text evidence="5">The sequence shown here is derived from an EMBL/GenBank/DDBJ whole genome shotgun (WGS) entry which is preliminary data.</text>
</comment>
<evidence type="ECO:0000313" key="6">
    <source>
        <dbReference type="Proteomes" id="UP001312865"/>
    </source>
</evidence>
<evidence type="ECO:0000256" key="3">
    <source>
        <dbReference type="ARBA" id="ARBA00023152"/>
    </source>
</evidence>
<dbReference type="RefSeq" id="WP_336588113.1">
    <property type="nucleotide sequence ID" value="NZ_JBBAXC010000015.1"/>
</dbReference>
<reference evidence="5 6" key="1">
    <citation type="journal article" date="2018" name="J. Microbiol.">
        <title>Bacillus spongiae sp. nov., isolated from sponge of Jeju Island.</title>
        <authorList>
            <person name="Lee G.E."/>
            <person name="Im W.T."/>
            <person name="Park J.S."/>
        </authorList>
    </citation>
    <scope>NUCLEOTIDE SEQUENCE [LARGE SCALE GENOMIC DNA]</scope>
    <source>
        <strain evidence="5 6">135PIL107-10</strain>
    </source>
</reference>
<protein>
    <recommendedName>
        <fullName evidence="2">phosphoglycerate mutase (2,3-diphosphoglycerate-dependent)</fullName>
        <ecNumber evidence="2">5.4.2.11</ecNumber>
    </recommendedName>
</protein>
<dbReference type="Proteomes" id="UP001312865">
    <property type="component" value="Unassembled WGS sequence"/>
</dbReference>
<dbReference type="EMBL" id="JBBAXC010000015">
    <property type="protein sequence ID" value="MEI5908662.1"/>
    <property type="molecule type" value="Genomic_DNA"/>
</dbReference>
<dbReference type="GO" id="GO:0016787">
    <property type="term" value="F:hydrolase activity"/>
    <property type="evidence" value="ECO:0007669"/>
    <property type="project" value="UniProtKB-KW"/>
</dbReference>
<dbReference type="InterPro" id="IPR001345">
    <property type="entry name" value="PG/BPGM_mutase_AS"/>
</dbReference>
<dbReference type="InterPro" id="IPR005952">
    <property type="entry name" value="Phosphogly_mut1"/>
</dbReference>
<dbReference type="Gene3D" id="3.40.50.1240">
    <property type="entry name" value="Phosphoglycerate mutase-like"/>
    <property type="match status" value="1"/>
</dbReference>
<proteinExistence type="inferred from homology"/>
<evidence type="ECO:0000256" key="1">
    <source>
        <dbReference type="ARBA" id="ARBA00006717"/>
    </source>
</evidence>
<accession>A0ABU8HHB0</accession>
<dbReference type="SMART" id="SM00855">
    <property type="entry name" value="PGAM"/>
    <property type="match status" value="1"/>
</dbReference>
<sequence>MNIYLIRHGETEANVMNKEKYTMFTGQYDTSLTQNGEAQALRLFDKIGHLRFDRVFSSDLSRAVNTAEIIFPKMDIHKTSLLRERSLGVFEGKRLLDISTKEEYKKFFSDCEYKDFKHSFVTKAPQGESYTDVMKRVKLFFSNINLHDFDNVAIVSHAITMKCILKFLLNLSEEETLKLKINNCEPIKLINEEGIITREENQRENSKVFS</sequence>
<dbReference type="InterPro" id="IPR029033">
    <property type="entry name" value="His_PPase_superfam"/>
</dbReference>
<organism evidence="5 6">
    <name type="scientific">Bacillus spongiae</name>
    <dbReference type="NCBI Taxonomy" id="2683610"/>
    <lineage>
        <taxon>Bacteria</taxon>
        <taxon>Bacillati</taxon>
        <taxon>Bacillota</taxon>
        <taxon>Bacilli</taxon>
        <taxon>Bacillales</taxon>
        <taxon>Bacillaceae</taxon>
        <taxon>Bacillus</taxon>
    </lineage>
</organism>
<evidence type="ECO:0000256" key="4">
    <source>
        <dbReference type="ARBA" id="ARBA00023235"/>
    </source>
</evidence>
<comment type="similarity">
    <text evidence="1">Belongs to the phosphoglycerate mutase family. BPG-dependent PGAM subfamily.</text>
</comment>
<keyword evidence="4" id="KW-0413">Isomerase</keyword>
<evidence type="ECO:0000256" key="2">
    <source>
        <dbReference type="ARBA" id="ARBA00012028"/>
    </source>
</evidence>
<dbReference type="PROSITE" id="PS00175">
    <property type="entry name" value="PG_MUTASE"/>
    <property type="match status" value="1"/>
</dbReference>
<keyword evidence="5" id="KW-0378">Hydrolase</keyword>
<keyword evidence="3" id="KW-0324">Glycolysis</keyword>
<dbReference type="EC" id="5.4.2.11" evidence="2"/>
<dbReference type="PIRSF" id="PIRSF000709">
    <property type="entry name" value="6PFK_2-Ptase"/>
    <property type="match status" value="1"/>
</dbReference>
<dbReference type="Pfam" id="PF00300">
    <property type="entry name" value="His_Phos_1"/>
    <property type="match status" value="1"/>
</dbReference>
<name>A0ABU8HHB0_9BACI</name>